<reference evidence="2 3" key="1">
    <citation type="submission" date="2014-09" db="EMBL/GenBank/DDBJ databases">
        <authorList>
            <person name="Ellenberger Sabrina"/>
        </authorList>
    </citation>
    <scope>NUCLEOTIDE SEQUENCE [LARGE SCALE GENOMIC DNA]</scope>
    <source>
        <strain evidence="2 3">CBS 412.66</strain>
    </source>
</reference>
<evidence type="ECO:0000256" key="1">
    <source>
        <dbReference type="SAM" id="MobiDB-lite"/>
    </source>
</evidence>
<dbReference type="AlphaFoldDB" id="A0A0B7NTK9"/>
<proteinExistence type="predicted"/>
<protein>
    <submittedName>
        <fullName evidence="2">Uncharacterized protein</fullName>
    </submittedName>
</protein>
<gene>
    <name evidence="2" type="primary">PARPA_12643.1 scaffold 45263</name>
</gene>
<name>A0A0B7NTK9_9FUNG</name>
<feature type="region of interest" description="Disordered" evidence="1">
    <location>
        <begin position="127"/>
        <end position="174"/>
    </location>
</feature>
<feature type="compositionally biased region" description="Low complexity" evidence="1">
    <location>
        <begin position="127"/>
        <end position="140"/>
    </location>
</feature>
<sequence>MYFKNTDFNEWNYQDAFALYYEKSQFNYQRTVEAFKKDLSSLSKSTNVLPLVRKKAQDYLEQWKHHIKDLAAYKRKYDDQHTTCSTVTNKTPNTSDATVSAAPSEIANNITNSTMTIQTMNNSGKVVINNNNAPSSASAGNKRKVLGFRSSERRTTDNNSEEVDQESNAAPSDHPIIESDETAIGNQPAVHNLSAVDNESPADNEPSVYINCQDDIWACWRSYLEDESLHTYSLERLGIIQCGYQLQCRDHYLPELYDLLVYDSTARTNPVSNHAEIFDPIFDQAANKSLMARLLDMISYDDKQNTQVFMVATVINILLQSIFSNNCVCEHEGNYCHYVIWPLLDTIVKTVAHLNFHCGEYRLEAVEKELARRRIGGNHHYKADGCISVAIDGIRVELALLEVSGPFKLDDESRIVKDHVKAGYGLVAMLNGIARLYNFASFDVFSSLRIFFVHAKKNKLRFWSFEMPSPGLYVLNLVNSVAIPEDCASCDLPVESICVELWNLRSMVQQTLTAIDALKSSHITNQRAYTRASRNSPDLQPILLTDSLRIHPKVKLDVDYIPGCEELALNSNPF</sequence>
<organism evidence="2 3">
    <name type="scientific">Parasitella parasitica</name>
    <dbReference type="NCBI Taxonomy" id="35722"/>
    <lineage>
        <taxon>Eukaryota</taxon>
        <taxon>Fungi</taxon>
        <taxon>Fungi incertae sedis</taxon>
        <taxon>Mucoromycota</taxon>
        <taxon>Mucoromycotina</taxon>
        <taxon>Mucoromycetes</taxon>
        <taxon>Mucorales</taxon>
        <taxon>Mucorineae</taxon>
        <taxon>Mucoraceae</taxon>
        <taxon>Parasitella</taxon>
    </lineage>
</organism>
<accession>A0A0B7NTK9</accession>
<dbReference type="Proteomes" id="UP000054107">
    <property type="component" value="Unassembled WGS sequence"/>
</dbReference>
<dbReference type="OrthoDB" id="2207923at2759"/>
<evidence type="ECO:0000313" key="3">
    <source>
        <dbReference type="Proteomes" id="UP000054107"/>
    </source>
</evidence>
<keyword evidence="3" id="KW-1185">Reference proteome</keyword>
<evidence type="ECO:0000313" key="2">
    <source>
        <dbReference type="EMBL" id="CEP18339.1"/>
    </source>
</evidence>
<dbReference type="EMBL" id="LN733809">
    <property type="protein sequence ID" value="CEP18339.1"/>
    <property type="molecule type" value="Genomic_DNA"/>
</dbReference>